<evidence type="ECO:0000256" key="1">
    <source>
        <dbReference type="ARBA" id="ARBA00007119"/>
    </source>
</evidence>
<dbReference type="AlphaFoldDB" id="A0A395IAF9"/>
<dbReference type="GeneID" id="37203724"/>
<evidence type="ECO:0000256" key="3">
    <source>
        <dbReference type="ARBA" id="ARBA00022723"/>
    </source>
</evidence>
<feature type="compositionally biased region" description="Basic and acidic residues" evidence="6">
    <location>
        <begin position="498"/>
        <end position="507"/>
    </location>
</feature>
<dbReference type="PANTHER" id="PTHR28657:SF5">
    <property type="entry name" value="INDOLEAMINE 2,3-DIOXYGENASE"/>
    <property type="match status" value="1"/>
</dbReference>
<dbReference type="SUPFAM" id="SSF140959">
    <property type="entry name" value="Indolic compounds 2,3-dioxygenase-like"/>
    <property type="match status" value="1"/>
</dbReference>
<evidence type="ECO:0000256" key="4">
    <source>
        <dbReference type="ARBA" id="ARBA00023004"/>
    </source>
</evidence>
<dbReference type="InterPro" id="IPR018506">
    <property type="entry name" value="Cyt_B5_heme-BS"/>
</dbReference>
<keyword evidence="10" id="KW-1185">Reference proteome</keyword>
<keyword evidence="5" id="KW-0223">Dioxygenase</keyword>
<evidence type="ECO:0000313" key="10">
    <source>
        <dbReference type="Proteomes" id="UP000248961"/>
    </source>
</evidence>
<dbReference type="InterPro" id="IPR036400">
    <property type="entry name" value="Cyt_B5-like_heme/steroid_sf"/>
</dbReference>
<feature type="transmembrane region" description="Helical" evidence="7">
    <location>
        <begin position="46"/>
        <end position="72"/>
    </location>
</feature>
<organism evidence="9 10">
    <name type="scientific">Aspergillus homomorphus (strain CBS 101889)</name>
    <dbReference type="NCBI Taxonomy" id="1450537"/>
    <lineage>
        <taxon>Eukaryota</taxon>
        <taxon>Fungi</taxon>
        <taxon>Dikarya</taxon>
        <taxon>Ascomycota</taxon>
        <taxon>Pezizomycotina</taxon>
        <taxon>Eurotiomycetes</taxon>
        <taxon>Eurotiomycetidae</taxon>
        <taxon>Eurotiales</taxon>
        <taxon>Aspergillaceae</taxon>
        <taxon>Aspergillus</taxon>
        <taxon>Aspergillus subgen. Circumdati</taxon>
    </lineage>
</organism>
<comment type="catalytic activity">
    <reaction evidence="5">
        <text>L-tryptophan + O2 = N-formyl-L-kynurenine</text>
        <dbReference type="Rhea" id="RHEA:24536"/>
        <dbReference type="ChEBI" id="CHEBI:15379"/>
        <dbReference type="ChEBI" id="CHEBI:57912"/>
        <dbReference type="ChEBI" id="CHEBI:58629"/>
    </reaction>
</comment>
<keyword evidence="4 5" id="KW-0408">Iron</keyword>
<dbReference type="PROSITE" id="PS50255">
    <property type="entry name" value="CYTOCHROME_B5_2"/>
    <property type="match status" value="1"/>
</dbReference>
<dbReference type="Gene3D" id="1.20.58.480">
    <property type="match status" value="1"/>
</dbReference>
<accession>A0A395IAF9</accession>
<proteinExistence type="inferred from homology"/>
<dbReference type="InterPro" id="IPR000898">
    <property type="entry name" value="Indolamine_dOase"/>
</dbReference>
<evidence type="ECO:0000313" key="9">
    <source>
        <dbReference type="EMBL" id="RAL15144.1"/>
    </source>
</evidence>
<dbReference type="GO" id="GO:0020037">
    <property type="term" value="F:heme binding"/>
    <property type="evidence" value="ECO:0007669"/>
    <property type="project" value="UniProtKB-UniRule"/>
</dbReference>
<dbReference type="Pfam" id="PF01231">
    <property type="entry name" value="IDO"/>
    <property type="match status" value="1"/>
</dbReference>
<dbReference type="InterPro" id="IPR001199">
    <property type="entry name" value="Cyt_B5-like_heme/steroid-bd"/>
</dbReference>
<dbReference type="SMART" id="SM01117">
    <property type="entry name" value="Cyt-b5"/>
    <property type="match status" value="1"/>
</dbReference>
<dbReference type="Proteomes" id="UP000248961">
    <property type="component" value="Unassembled WGS sequence"/>
</dbReference>
<dbReference type="PRINTS" id="PR00363">
    <property type="entry name" value="CYTOCHROMEB5"/>
</dbReference>
<keyword evidence="5" id="KW-0560">Oxidoreductase</keyword>
<keyword evidence="2 5" id="KW-0349">Heme</keyword>
<evidence type="ECO:0000259" key="8">
    <source>
        <dbReference type="PROSITE" id="PS50255"/>
    </source>
</evidence>
<comment type="similarity">
    <text evidence="1 5">Belongs to the indoleamine 2,3-dioxygenase family.</text>
</comment>
<keyword evidence="7" id="KW-0812">Transmembrane</keyword>
<dbReference type="STRING" id="1450537.A0A395IAF9"/>
<keyword evidence="7" id="KW-1133">Transmembrane helix</keyword>
<gene>
    <name evidence="9" type="ORF">BO97DRAFT_462991</name>
</gene>
<dbReference type="SUPFAM" id="SSF55856">
    <property type="entry name" value="Cytochrome b5-like heme/steroid binding domain"/>
    <property type="match status" value="1"/>
</dbReference>
<evidence type="ECO:0000256" key="6">
    <source>
        <dbReference type="SAM" id="MobiDB-lite"/>
    </source>
</evidence>
<feature type="region of interest" description="Disordered" evidence="6">
    <location>
        <begin position="498"/>
        <end position="526"/>
    </location>
</feature>
<dbReference type="RefSeq" id="XP_025554298.1">
    <property type="nucleotide sequence ID" value="XM_025699435.1"/>
</dbReference>
<dbReference type="Gene3D" id="3.10.120.10">
    <property type="entry name" value="Cytochrome b5-like heme/steroid binding domain"/>
    <property type="match status" value="1"/>
</dbReference>
<protein>
    <recommendedName>
        <fullName evidence="5">Indoleamine 2,3-dioxygenase</fullName>
        <ecNumber evidence="5">1.13.11.52</ecNumber>
    </recommendedName>
</protein>
<keyword evidence="7" id="KW-0472">Membrane</keyword>
<dbReference type="VEuPathDB" id="FungiDB:BO97DRAFT_462991"/>
<dbReference type="PANTHER" id="PTHR28657">
    <property type="entry name" value="INDOLEAMINE 2,3-DIOXYGENASE"/>
    <property type="match status" value="1"/>
</dbReference>
<evidence type="ECO:0000256" key="5">
    <source>
        <dbReference type="RuleBase" id="RU369119"/>
    </source>
</evidence>
<dbReference type="GO" id="GO:0034354">
    <property type="term" value="P:'de novo' NAD+ biosynthetic process from L-tryptophan"/>
    <property type="evidence" value="ECO:0007669"/>
    <property type="project" value="TreeGrafter"/>
</dbReference>
<evidence type="ECO:0000256" key="7">
    <source>
        <dbReference type="SAM" id="Phobius"/>
    </source>
</evidence>
<reference evidence="9 10" key="1">
    <citation type="submission" date="2018-02" db="EMBL/GenBank/DDBJ databases">
        <title>The genomes of Aspergillus section Nigri reveals drivers in fungal speciation.</title>
        <authorList>
            <consortium name="DOE Joint Genome Institute"/>
            <person name="Vesth T.C."/>
            <person name="Nybo J."/>
            <person name="Theobald S."/>
            <person name="Brandl J."/>
            <person name="Frisvad J.C."/>
            <person name="Nielsen K.F."/>
            <person name="Lyhne E.K."/>
            <person name="Kogle M.E."/>
            <person name="Kuo A."/>
            <person name="Riley R."/>
            <person name="Clum A."/>
            <person name="Nolan M."/>
            <person name="Lipzen A."/>
            <person name="Salamov A."/>
            <person name="Henrissat B."/>
            <person name="Wiebenga A."/>
            <person name="De vries R.P."/>
            <person name="Grigoriev I.V."/>
            <person name="Mortensen U.H."/>
            <person name="Andersen M.R."/>
            <person name="Baker S.E."/>
        </authorList>
    </citation>
    <scope>NUCLEOTIDE SEQUENCE [LARGE SCALE GENOMIC DNA]</scope>
    <source>
        <strain evidence="9 10">CBS 101889</strain>
    </source>
</reference>
<dbReference type="GO" id="GO:0019441">
    <property type="term" value="P:L-tryptophan catabolic process to kynurenine"/>
    <property type="evidence" value="ECO:0007669"/>
    <property type="project" value="UniProtKB-UniRule"/>
</dbReference>
<comment type="function">
    <text evidence="5">Produces N-formyl-kynurenine through the oxidation of tryptophan.</text>
</comment>
<dbReference type="GO" id="GO:0033754">
    <property type="term" value="F:indoleamine 2,3-dioxygenase activity"/>
    <property type="evidence" value="ECO:0007669"/>
    <property type="project" value="UniProtKB-EC"/>
</dbReference>
<dbReference type="OrthoDB" id="260519at2759"/>
<dbReference type="Pfam" id="PF00173">
    <property type="entry name" value="Cyt-b5"/>
    <property type="match status" value="1"/>
</dbReference>
<dbReference type="EC" id="1.13.11.52" evidence="5"/>
<sequence length="793" mass="86749">MLHNHSLWTILTSTNAFDIIPSAVLNGNANPVSIISSQDDNASSSAGVVTILVTAVVGLFTSVVIFVHCVVAPQTKDKDVNRPKVIPIITPPCERIIEEAEQRNRRNGHENAGFLSKEAGFAPLQPPTMRLPTSHAAWDQLASDLPRLVQTQTVRETVTNGLPLLDASAAALADRYLQRAASILGLTAHVFVRMEGSEPLTLKYESHSEILPPALEVPWTIVCQRLGRPVPSLTYVDGVVANYRRSSNGNDLQLLIPTVGNREERAFIGVMIAINRQTTPILHQIIEAQRQVLAGDPAALKRTIRQLYSLLNKVTETLARQLHANRAHRAHIDPVLWTLTVANLGIPWVEGAVGAAGTAHPFFHMMDEFTGRAQYATGIGHEAQVVRATYPQHWRRFLAALREVSVPDYVAASRDPELRDLWAALVEGYRGSNDSGGGGGGGGGGGLLGFHRRKVFGFLAVSFRIGRSTTINGLGRRRRTEPWLEADQALEQARLERRQGPENDNLQKSHVVVPNSPPPPPPPTTKPLPISQLIVHNSPETGYWFAAQGRIYDATSFLTKHPGGDTVIALCSGQDVTESLAAVGHLSHPATRRKLDSFCIGALAPPPPGPALVPRKRYLAATALGFKAAEVENIHRTNFQILDGQLTGLDEARVLTPQKARHLQNARARLQDEYIPALAGLLEALRVEVSSRRSHRGGQPVDELVARLTAKRRRPETVVALFTDYATAVDMLHRDLRRLREVKELVATVLAAWEEDGGPEGFCVDVAHERRLLETTLDTLKRVATALVVLAER</sequence>
<evidence type="ECO:0000256" key="2">
    <source>
        <dbReference type="ARBA" id="ARBA00022617"/>
    </source>
</evidence>
<dbReference type="InterPro" id="IPR037217">
    <property type="entry name" value="Trp/Indoleamine_2_3_dOase-like"/>
</dbReference>
<dbReference type="GO" id="GO:0005737">
    <property type="term" value="C:cytoplasm"/>
    <property type="evidence" value="ECO:0007669"/>
    <property type="project" value="TreeGrafter"/>
</dbReference>
<feature type="compositionally biased region" description="Pro residues" evidence="6">
    <location>
        <begin position="515"/>
        <end position="526"/>
    </location>
</feature>
<dbReference type="EMBL" id="KZ824272">
    <property type="protein sequence ID" value="RAL15144.1"/>
    <property type="molecule type" value="Genomic_DNA"/>
</dbReference>
<dbReference type="GO" id="GO:0046872">
    <property type="term" value="F:metal ion binding"/>
    <property type="evidence" value="ECO:0007669"/>
    <property type="project" value="UniProtKB-UniRule"/>
</dbReference>
<dbReference type="PROSITE" id="PS00191">
    <property type="entry name" value="CYTOCHROME_B5_1"/>
    <property type="match status" value="1"/>
</dbReference>
<keyword evidence="3 5" id="KW-0479">Metal-binding</keyword>
<feature type="domain" description="Cytochrome b5 heme-binding" evidence="8">
    <location>
        <begin position="525"/>
        <end position="604"/>
    </location>
</feature>
<name>A0A395IAF9_ASPHC</name>